<dbReference type="EMBL" id="CP003639">
    <property type="protein sequence ID" value="AFM40437.1"/>
    <property type="molecule type" value="Genomic_DNA"/>
</dbReference>
<gene>
    <name evidence="1" type="ordered locus">Desaci_1418</name>
</gene>
<accession>I4D3R3</accession>
<name>I4D3R3_DESAJ</name>
<organism evidence="1 2">
    <name type="scientific">Desulfosporosinus acidiphilus (strain DSM 22704 / JCM 16185 / SJ4)</name>
    <dbReference type="NCBI Taxonomy" id="646529"/>
    <lineage>
        <taxon>Bacteria</taxon>
        <taxon>Bacillati</taxon>
        <taxon>Bacillota</taxon>
        <taxon>Clostridia</taxon>
        <taxon>Eubacteriales</taxon>
        <taxon>Desulfitobacteriaceae</taxon>
        <taxon>Desulfosporosinus</taxon>
    </lineage>
</organism>
<sequence>MAYHGLYCLRCKYFMAFMEKTLEKSLMSNGIWTGNRLIYWSTVRSYKWKGKKEGYFTLKIEYYEYYTYHTAILRVIDKQKEEVDGLFKKMVRVSKTN</sequence>
<evidence type="ECO:0000313" key="2">
    <source>
        <dbReference type="Proteomes" id="UP000002892"/>
    </source>
</evidence>
<keyword evidence="2" id="KW-1185">Reference proteome</keyword>
<dbReference type="KEGG" id="dai:Desaci_1418"/>
<dbReference type="HOGENOM" id="CLU_2342154_0_0_9"/>
<reference evidence="1 2" key="1">
    <citation type="journal article" date="2012" name="J. Bacteriol.">
        <title>Complete genome sequences of Desulfosporosinus orientis DSM765T, Desulfosporosinus youngiae DSM17734T, Desulfosporosinus meridiei DSM13257T, and Desulfosporosinus acidiphilus DSM22704T.</title>
        <authorList>
            <person name="Pester M."/>
            <person name="Brambilla E."/>
            <person name="Alazard D."/>
            <person name="Rattei T."/>
            <person name="Weinmaier T."/>
            <person name="Han J."/>
            <person name="Lucas S."/>
            <person name="Lapidus A."/>
            <person name="Cheng J.F."/>
            <person name="Goodwin L."/>
            <person name="Pitluck S."/>
            <person name="Peters L."/>
            <person name="Ovchinnikova G."/>
            <person name="Teshima H."/>
            <person name="Detter J.C."/>
            <person name="Han C.S."/>
            <person name="Tapia R."/>
            <person name="Land M.L."/>
            <person name="Hauser L."/>
            <person name="Kyrpides N.C."/>
            <person name="Ivanova N.N."/>
            <person name="Pagani I."/>
            <person name="Huntmann M."/>
            <person name="Wei C.L."/>
            <person name="Davenport K.W."/>
            <person name="Daligault H."/>
            <person name="Chain P.S."/>
            <person name="Chen A."/>
            <person name="Mavromatis K."/>
            <person name="Markowitz V."/>
            <person name="Szeto E."/>
            <person name="Mikhailova N."/>
            <person name="Pati A."/>
            <person name="Wagner M."/>
            <person name="Woyke T."/>
            <person name="Ollivier B."/>
            <person name="Klenk H.P."/>
            <person name="Spring S."/>
            <person name="Loy A."/>
        </authorList>
    </citation>
    <scope>NUCLEOTIDE SEQUENCE [LARGE SCALE GENOMIC DNA]</scope>
    <source>
        <strain evidence="2">DSM 22704 / JCM 16185 / SJ4</strain>
    </source>
</reference>
<dbReference type="Proteomes" id="UP000002892">
    <property type="component" value="Chromosome"/>
</dbReference>
<proteinExistence type="predicted"/>
<evidence type="ECO:0000313" key="1">
    <source>
        <dbReference type="EMBL" id="AFM40437.1"/>
    </source>
</evidence>
<dbReference type="AlphaFoldDB" id="I4D3R3"/>
<protein>
    <submittedName>
        <fullName evidence="1">Uncharacterized protein</fullName>
    </submittedName>
</protein>
<dbReference type="STRING" id="646529.Desaci_1418"/>